<feature type="transmembrane region" description="Helical" evidence="8">
    <location>
        <begin position="20"/>
        <end position="40"/>
    </location>
</feature>
<dbReference type="InterPro" id="IPR003439">
    <property type="entry name" value="ABC_transporter-like_ATP-bd"/>
</dbReference>
<dbReference type="PANTHER" id="PTHR43394">
    <property type="entry name" value="ATP-DEPENDENT PERMEASE MDL1, MITOCHONDRIAL"/>
    <property type="match status" value="1"/>
</dbReference>
<evidence type="ECO:0000256" key="8">
    <source>
        <dbReference type="SAM" id="Phobius"/>
    </source>
</evidence>
<dbReference type="Gene3D" id="1.20.1560.10">
    <property type="entry name" value="ABC transporter type 1, transmembrane domain"/>
    <property type="match status" value="1"/>
</dbReference>
<dbReference type="Pfam" id="PF00664">
    <property type="entry name" value="ABC_membrane"/>
    <property type="match status" value="1"/>
</dbReference>
<dbReference type="GO" id="GO:0015421">
    <property type="term" value="F:ABC-type oligopeptide transporter activity"/>
    <property type="evidence" value="ECO:0007669"/>
    <property type="project" value="TreeGrafter"/>
</dbReference>
<dbReference type="SMART" id="SM00382">
    <property type="entry name" value="AAA"/>
    <property type="match status" value="1"/>
</dbReference>
<sequence length="599" mass="67822">MPAEIPKTPIRFIAHFIKPYQGYMLLFLLCMIVSGLHGVIHSYLTKIIIDSVDKTNGSNVFQAALWPAIFFIIGYEIHNLSWRGANFVNLRIQAPIKESIIKHTFTMVHKQAYQFFHDTFAGSIASNIHILVESIEMALHHHLMHVVRGTILLVASLISMYFVNPLFFITLLAWMVGFVSISFFVSKKVKQFSDAYARSQSEVSGRIVDSITNAQNVRIFSAARYERSYLEKFLSIMKNRFQVKERFLLIFYLMQGISISVLIAAMLYILIHLKSKGLVTTGDFALILTLTIYVTDHSWWLTEQINHLHSYYGKCQQCLVSLYKPLDIQDRENAEPLMVTKGQIVFDKVKFHYKGAQGLFEDKSVTIEPGQKVGLVGYSGGGKTTFANLIMRLYDIKQGRILIDGKDIKEVTQDSLNKAIGLIPQDPSLFHRTLKENIRYGRLDASEEDVVNAARKAHADEFINKLPLGYDALVGDRGVKLSGGQRQRVAIARAFLKNAPILILDEATSQLDSVTENMIQQSLWELMQDKTTIVIAHRLSTLLHMDRILVFEKGKIVEDGTHQELLASNGLYKALWDAQVGGFIVDNAEETQELEESLA</sequence>
<accession>A0A0Q9YFP7</accession>
<evidence type="ECO:0000256" key="5">
    <source>
        <dbReference type="ARBA" id="ARBA00022840"/>
    </source>
</evidence>
<dbReference type="PROSITE" id="PS00211">
    <property type="entry name" value="ABC_TRANSPORTER_1"/>
    <property type="match status" value="1"/>
</dbReference>
<feature type="domain" description="ABC transmembrane type-1" evidence="10">
    <location>
        <begin position="25"/>
        <end position="310"/>
    </location>
</feature>
<dbReference type="Gene3D" id="3.40.50.300">
    <property type="entry name" value="P-loop containing nucleotide triphosphate hydrolases"/>
    <property type="match status" value="1"/>
</dbReference>
<feature type="domain" description="ABC transporter" evidence="9">
    <location>
        <begin position="344"/>
        <end position="578"/>
    </location>
</feature>
<dbReference type="GO" id="GO:0005886">
    <property type="term" value="C:plasma membrane"/>
    <property type="evidence" value="ECO:0007669"/>
    <property type="project" value="UniProtKB-SubCell"/>
</dbReference>
<dbReference type="GO" id="GO:0016887">
    <property type="term" value="F:ATP hydrolysis activity"/>
    <property type="evidence" value="ECO:0007669"/>
    <property type="project" value="InterPro"/>
</dbReference>
<dbReference type="FunFam" id="3.40.50.300:FF:000287">
    <property type="entry name" value="Multidrug ABC transporter ATP-binding protein"/>
    <property type="match status" value="1"/>
</dbReference>
<keyword evidence="3 8" id="KW-0812">Transmembrane</keyword>
<evidence type="ECO:0000256" key="4">
    <source>
        <dbReference type="ARBA" id="ARBA00022741"/>
    </source>
</evidence>
<reference evidence="11" key="1">
    <citation type="submission" date="2015-09" db="EMBL/GenBank/DDBJ databases">
        <title>Draft Genome Sequences of Two Novel Amoeba-resistant Intranuclear Bacteria, Candidatus Berkiella cookevillensis and Candidatus Berkiella aquae.</title>
        <authorList>
            <person name="Mehari Y.T."/>
            <person name="Arivett B.A."/>
            <person name="Farone A.L."/>
            <person name="Gunderson J.H."/>
            <person name="Farone M.B."/>
        </authorList>
    </citation>
    <scope>NUCLEOTIDE SEQUENCE [LARGE SCALE GENOMIC DNA]</scope>
    <source>
        <strain evidence="11">HT99</strain>
    </source>
</reference>
<dbReference type="InterPro" id="IPR017871">
    <property type="entry name" value="ABC_transporter-like_CS"/>
</dbReference>
<dbReference type="EMBL" id="LKAJ02000001">
    <property type="protein sequence ID" value="MCS5709844.1"/>
    <property type="molecule type" value="Genomic_DNA"/>
</dbReference>
<dbReference type="InterPro" id="IPR003593">
    <property type="entry name" value="AAA+_ATPase"/>
</dbReference>
<comment type="subcellular location">
    <subcellularLocation>
        <location evidence="1">Cell membrane</location>
        <topology evidence="1">Multi-pass membrane protein</topology>
    </subcellularLocation>
</comment>
<evidence type="ECO:0000313" key="11">
    <source>
        <dbReference type="EMBL" id="KRG19408.1"/>
    </source>
</evidence>
<evidence type="ECO:0000313" key="12">
    <source>
        <dbReference type="EMBL" id="MCS5709844.1"/>
    </source>
</evidence>
<dbReference type="STRING" id="295108.HT99x_02782"/>
<evidence type="ECO:0000313" key="13">
    <source>
        <dbReference type="Proteomes" id="UP000051497"/>
    </source>
</evidence>
<dbReference type="RefSeq" id="WP_075067382.1">
    <property type="nucleotide sequence ID" value="NZ_LKAJ02000001.1"/>
</dbReference>
<name>A0A0Q9YFP7_9GAMM</name>
<evidence type="ECO:0000256" key="2">
    <source>
        <dbReference type="ARBA" id="ARBA00022448"/>
    </source>
</evidence>
<dbReference type="InterPro" id="IPR036640">
    <property type="entry name" value="ABC1_TM_sf"/>
</dbReference>
<keyword evidence="7 8" id="KW-0472">Membrane</keyword>
<dbReference type="Proteomes" id="UP000051497">
    <property type="component" value="Unassembled WGS sequence"/>
</dbReference>
<reference evidence="12" key="3">
    <citation type="submission" date="2021-06" db="EMBL/GenBank/DDBJ databases">
        <title>Genomic Description and Analysis of Intracellular Bacteria, Candidatus Berkiella cookevillensis and Candidatus Berkiella aquae.</title>
        <authorList>
            <person name="Kidane D.T."/>
            <person name="Mehari Y.T."/>
            <person name="Rice F.C."/>
            <person name="Arivett B.A."/>
            <person name="Farone A.L."/>
            <person name="Berk S.G."/>
            <person name="Farone M.B."/>
        </authorList>
    </citation>
    <scope>NUCLEOTIDE SEQUENCE</scope>
    <source>
        <strain evidence="12">HT99</strain>
    </source>
</reference>
<feature type="transmembrane region" description="Helical" evidence="8">
    <location>
        <begin position="247"/>
        <end position="271"/>
    </location>
</feature>
<dbReference type="SUPFAM" id="SSF90123">
    <property type="entry name" value="ABC transporter transmembrane region"/>
    <property type="match status" value="1"/>
</dbReference>
<keyword evidence="2" id="KW-0813">Transport</keyword>
<dbReference type="PROSITE" id="PS50893">
    <property type="entry name" value="ABC_TRANSPORTER_2"/>
    <property type="match status" value="1"/>
</dbReference>
<organism evidence="11">
    <name type="scientific">Candidatus Berkiella aquae</name>
    <dbReference type="NCBI Taxonomy" id="295108"/>
    <lineage>
        <taxon>Bacteria</taxon>
        <taxon>Pseudomonadati</taxon>
        <taxon>Pseudomonadota</taxon>
        <taxon>Gammaproteobacteria</taxon>
        <taxon>Candidatus Berkiellales</taxon>
        <taxon>Candidatus Berkiellaceae</taxon>
        <taxon>Candidatus Berkiella</taxon>
    </lineage>
</organism>
<keyword evidence="6 8" id="KW-1133">Transmembrane helix</keyword>
<keyword evidence="13" id="KW-1185">Reference proteome</keyword>
<evidence type="ECO:0000256" key="3">
    <source>
        <dbReference type="ARBA" id="ARBA00022692"/>
    </source>
</evidence>
<dbReference type="GO" id="GO:0005524">
    <property type="term" value="F:ATP binding"/>
    <property type="evidence" value="ECO:0007669"/>
    <property type="project" value="UniProtKB-KW"/>
</dbReference>
<evidence type="ECO:0000256" key="7">
    <source>
        <dbReference type="ARBA" id="ARBA00023136"/>
    </source>
</evidence>
<evidence type="ECO:0000259" key="9">
    <source>
        <dbReference type="PROSITE" id="PS50893"/>
    </source>
</evidence>
<evidence type="ECO:0000256" key="6">
    <source>
        <dbReference type="ARBA" id="ARBA00022989"/>
    </source>
</evidence>
<proteinExistence type="predicted"/>
<protein>
    <submittedName>
        <fullName evidence="12">ABC transporter ATP-binding protein/permease</fullName>
    </submittedName>
    <submittedName>
        <fullName evidence="11">Putative ABC transporter ATP-binding protein</fullName>
    </submittedName>
</protein>
<feature type="transmembrane region" description="Helical" evidence="8">
    <location>
        <begin position="167"/>
        <end position="185"/>
    </location>
</feature>
<dbReference type="OrthoDB" id="6336411at2"/>
<dbReference type="EMBL" id="LKAJ01000016">
    <property type="protein sequence ID" value="KRG19408.1"/>
    <property type="molecule type" value="Genomic_DNA"/>
</dbReference>
<dbReference type="Pfam" id="PF00005">
    <property type="entry name" value="ABC_tran"/>
    <property type="match status" value="1"/>
</dbReference>
<feature type="transmembrane region" description="Helical" evidence="8">
    <location>
        <begin position="143"/>
        <end position="161"/>
    </location>
</feature>
<gene>
    <name evidence="12" type="ORF">HT99x_000230</name>
    <name evidence="11" type="ORF">HT99x_02782</name>
</gene>
<keyword evidence="5 11" id="KW-0067">ATP-binding</keyword>
<dbReference type="PROSITE" id="PS50929">
    <property type="entry name" value="ABC_TM1F"/>
    <property type="match status" value="1"/>
</dbReference>
<evidence type="ECO:0000259" key="10">
    <source>
        <dbReference type="PROSITE" id="PS50929"/>
    </source>
</evidence>
<reference evidence="12" key="2">
    <citation type="journal article" date="2016" name="Genome Announc.">
        <title>Draft Genome Sequences of Two Novel Amoeba-Resistant Intranuclear Bacteria, 'Candidatus Berkiella cookevillensis' and 'Candidatus Berkiella aquae'.</title>
        <authorList>
            <person name="Mehari Y.T."/>
            <person name="Arivett B.A."/>
            <person name="Farone A.L."/>
            <person name="Gunderson J.H."/>
            <person name="Farone M.B."/>
        </authorList>
    </citation>
    <scope>NUCLEOTIDE SEQUENCE</scope>
    <source>
        <strain evidence="12">HT99</strain>
    </source>
</reference>
<dbReference type="InterPro" id="IPR011527">
    <property type="entry name" value="ABC1_TM_dom"/>
</dbReference>
<dbReference type="SUPFAM" id="SSF52540">
    <property type="entry name" value="P-loop containing nucleoside triphosphate hydrolases"/>
    <property type="match status" value="1"/>
</dbReference>
<feature type="transmembrane region" description="Helical" evidence="8">
    <location>
        <begin position="60"/>
        <end position="77"/>
    </location>
</feature>
<dbReference type="PANTHER" id="PTHR43394:SF1">
    <property type="entry name" value="ATP-BINDING CASSETTE SUB-FAMILY B MEMBER 10, MITOCHONDRIAL"/>
    <property type="match status" value="1"/>
</dbReference>
<dbReference type="InterPro" id="IPR039421">
    <property type="entry name" value="Type_1_exporter"/>
</dbReference>
<comment type="caution">
    <text evidence="11">The sequence shown here is derived from an EMBL/GenBank/DDBJ whole genome shotgun (WGS) entry which is preliminary data.</text>
</comment>
<keyword evidence="4" id="KW-0547">Nucleotide-binding</keyword>
<evidence type="ECO:0000256" key="1">
    <source>
        <dbReference type="ARBA" id="ARBA00004651"/>
    </source>
</evidence>
<dbReference type="AlphaFoldDB" id="A0A0Q9YFP7"/>
<dbReference type="InterPro" id="IPR027417">
    <property type="entry name" value="P-loop_NTPase"/>
</dbReference>